<sequence>MLFRKSKVPAAPAADAVENDASTTTTAEEHDQHLSSSSEGQKDGGQVAKAVSRASTRAESDYPTGVRLALILLSIFVSMFLVALDRLIISTAIPQITDDFHSLPDVGWYGSAYLLTTCSFQLMFGKLYTFFSVKTVFLATVVLFEVGSAICGAAPSSVVFIVGRAIAGVGAAGIFSGVIVIIVYAVPLHKRPLYQGLFGAVFGLASVVGPLVGGALTSNVSWRWCFYINLPFGGVALAVVAFLLTIPDRDTTKLPLKEKLSQLDAVGTSALIPGVVCLLLALQWGGLKYEWNNGRIIALLVLGALLLIGFVLTQCFMPKTATVAPRIFKQRSVVAGVWATICIGSQMMIFVYFLPIYFQAIKGASAVDSGIRLLPLTLSMVVASMSNGIFVNKIGYYTPSMIVGTCLLAIGAGLLTTLQIDTPSAKWIGYQIIYGFGMGLTFQAPNLAAQTVLPTKDVPTGTSLMFFSQLLGGAVFISVGQNVLNNQLLTRLAGLPGFSPSMIAESGATTLSQSLPPQLLGPVLDAYNESLRVVFRVGLILTCLTVFGTAAMEFRSVKKNLPKKGGDAEKGDVADASVGEEEKKAQASDDVRAKATVAETAGAAEPVPTGKSS</sequence>
<dbReference type="InterPro" id="IPR020846">
    <property type="entry name" value="MFS_dom"/>
</dbReference>
<evidence type="ECO:0000256" key="2">
    <source>
        <dbReference type="ARBA" id="ARBA00022692"/>
    </source>
</evidence>
<feature type="transmembrane region" description="Helical" evidence="6">
    <location>
        <begin position="161"/>
        <end position="186"/>
    </location>
</feature>
<dbReference type="InterPro" id="IPR036259">
    <property type="entry name" value="MFS_trans_sf"/>
</dbReference>
<evidence type="ECO:0000259" key="7">
    <source>
        <dbReference type="PROSITE" id="PS50850"/>
    </source>
</evidence>
<proteinExistence type="predicted"/>
<evidence type="ECO:0000313" key="9">
    <source>
        <dbReference type="Proteomes" id="UP001396898"/>
    </source>
</evidence>
<evidence type="ECO:0000256" key="4">
    <source>
        <dbReference type="ARBA" id="ARBA00023136"/>
    </source>
</evidence>
<evidence type="ECO:0000313" key="8">
    <source>
        <dbReference type="EMBL" id="KAK8001841.1"/>
    </source>
</evidence>
<feature type="transmembrane region" description="Helical" evidence="6">
    <location>
        <begin position="432"/>
        <end position="452"/>
    </location>
</feature>
<feature type="transmembrane region" description="Helical" evidence="6">
    <location>
        <begin position="296"/>
        <end position="316"/>
    </location>
</feature>
<feature type="region of interest" description="Disordered" evidence="5">
    <location>
        <begin position="1"/>
        <end position="50"/>
    </location>
</feature>
<feature type="transmembrane region" description="Helical" evidence="6">
    <location>
        <begin position="265"/>
        <end position="284"/>
    </location>
</feature>
<keyword evidence="3 6" id="KW-1133">Transmembrane helix</keyword>
<dbReference type="InterPro" id="IPR011701">
    <property type="entry name" value="MFS"/>
</dbReference>
<protein>
    <submittedName>
        <fullName evidence="8">MFS aflatoxin efflux pump</fullName>
    </submittedName>
</protein>
<feature type="transmembrane region" description="Helical" evidence="6">
    <location>
        <begin position="68"/>
        <end position="94"/>
    </location>
</feature>
<dbReference type="CDD" id="cd17502">
    <property type="entry name" value="MFS_Azr1_MDR_like"/>
    <property type="match status" value="1"/>
</dbReference>
<keyword evidence="9" id="KW-1185">Reference proteome</keyword>
<feature type="transmembrane region" description="Helical" evidence="6">
    <location>
        <begin position="106"/>
        <end position="124"/>
    </location>
</feature>
<comment type="subcellular location">
    <subcellularLocation>
        <location evidence="1">Membrane</location>
        <topology evidence="1">Multi-pass membrane protein</topology>
    </subcellularLocation>
</comment>
<accession>A0ABR1R7T3</accession>
<feature type="transmembrane region" description="Helical" evidence="6">
    <location>
        <begin position="370"/>
        <end position="390"/>
    </location>
</feature>
<keyword evidence="4 6" id="KW-0472">Membrane</keyword>
<keyword evidence="2 6" id="KW-0812">Transmembrane</keyword>
<dbReference type="PRINTS" id="PR01036">
    <property type="entry name" value="TCRTETB"/>
</dbReference>
<dbReference type="PANTHER" id="PTHR23501:SF153">
    <property type="entry name" value="AFLATOXIN EFFLUX PUMP, PUTATIVE-RELATED"/>
    <property type="match status" value="1"/>
</dbReference>
<dbReference type="PROSITE" id="PS50850">
    <property type="entry name" value="MFS"/>
    <property type="match status" value="1"/>
</dbReference>
<feature type="transmembrane region" description="Helical" evidence="6">
    <location>
        <begin position="337"/>
        <end position="358"/>
    </location>
</feature>
<feature type="compositionally biased region" description="Basic and acidic residues" evidence="5">
    <location>
        <begin position="564"/>
        <end position="573"/>
    </location>
</feature>
<feature type="transmembrane region" description="Helical" evidence="6">
    <location>
        <begin position="402"/>
        <end position="420"/>
    </location>
</feature>
<evidence type="ECO:0000256" key="5">
    <source>
        <dbReference type="SAM" id="MobiDB-lite"/>
    </source>
</evidence>
<evidence type="ECO:0000256" key="6">
    <source>
        <dbReference type="SAM" id="Phobius"/>
    </source>
</evidence>
<feature type="region of interest" description="Disordered" evidence="5">
    <location>
        <begin position="561"/>
        <end position="613"/>
    </location>
</feature>
<dbReference type="SUPFAM" id="SSF103473">
    <property type="entry name" value="MFS general substrate transporter"/>
    <property type="match status" value="1"/>
</dbReference>
<feature type="compositionally biased region" description="Low complexity" evidence="5">
    <location>
        <begin position="8"/>
        <end position="21"/>
    </location>
</feature>
<gene>
    <name evidence="8" type="ORF">PG991_014063</name>
</gene>
<dbReference type="PANTHER" id="PTHR23501">
    <property type="entry name" value="MAJOR FACILITATOR SUPERFAMILY"/>
    <property type="match status" value="1"/>
</dbReference>
<feature type="transmembrane region" description="Helical" evidence="6">
    <location>
        <begin position="464"/>
        <end position="484"/>
    </location>
</feature>
<evidence type="ECO:0000256" key="1">
    <source>
        <dbReference type="ARBA" id="ARBA00004141"/>
    </source>
</evidence>
<comment type="caution">
    <text evidence="8">The sequence shown here is derived from an EMBL/GenBank/DDBJ whole genome shotgun (WGS) entry which is preliminary data.</text>
</comment>
<evidence type="ECO:0000256" key="3">
    <source>
        <dbReference type="ARBA" id="ARBA00022989"/>
    </source>
</evidence>
<feature type="compositionally biased region" description="Low complexity" evidence="5">
    <location>
        <begin position="594"/>
        <end position="613"/>
    </location>
</feature>
<dbReference type="Gene3D" id="1.20.1720.10">
    <property type="entry name" value="Multidrug resistance protein D"/>
    <property type="match status" value="1"/>
</dbReference>
<feature type="compositionally biased region" description="Basic and acidic residues" evidence="5">
    <location>
        <begin position="580"/>
        <end position="593"/>
    </location>
</feature>
<dbReference type="EMBL" id="JAQQWI010000018">
    <property type="protein sequence ID" value="KAK8001841.1"/>
    <property type="molecule type" value="Genomic_DNA"/>
</dbReference>
<name>A0ABR1R7T3_9PEZI</name>
<dbReference type="Pfam" id="PF07690">
    <property type="entry name" value="MFS_1"/>
    <property type="match status" value="1"/>
</dbReference>
<feature type="transmembrane region" description="Helical" evidence="6">
    <location>
        <begin position="533"/>
        <end position="554"/>
    </location>
</feature>
<organism evidence="8 9">
    <name type="scientific">Apiospora marii</name>
    <dbReference type="NCBI Taxonomy" id="335849"/>
    <lineage>
        <taxon>Eukaryota</taxon>
        <taxon>Fungi</taxon>
        <taxon>Dikarya</taxon>
        <taxon>Ascomycota</taxon>
        <taxon>Pezizomycotina</taxon>
        <taxon>Sordariomycetes</taxon>
        <taxon>Xylariomycetidae</taxon>
        <taxon>Amphisphaeriales</taxon>
        <taxon>Apiosporaceae</taxon>
        <taxon>Apiospora</taxon>
    </lineage>
</organism>
<feature type="transmembrane region" description="Helical" evidence="6">
    <location>
        <begin position="224"/>
        <end position="244"/>
    </location>
</feature>
<feature type="transmembrane region" description="Helical" evidence="6">
    <location>
        <begin position="193"/>
        <end position="212"/>
    </location>
</feature>
<reference evidence="8 9" key="1">
    <citation type="submission" date="2023-01" db="EMBL/GenBank/DDBJ databases">
        <title>Analysis of 21 Apiospora genomes using comparative genomics revels a genus with tremendous synthesis potential of carbohydrate active enzymes and secondary metabolites.</title>
        <authorList>
            <person name="Sorensen T."/>
        </authorList>
    </citation>
    <scope>NUCLEOTIDE SEQUENCE [LARGE SCALE GENOMIC DNA]</scope>
    <source>
        <strain evidence="8 9">CBS 20057</strain>
    </source>
</reference>
<feature type="transmembrane region" description="Helical" evidence="6">
    <location>
        <begin position="136"/>
        <end position="155"/>
    </location>
</feature>
<feature type="domain" description="Major facilitator superfamily (MFS) profile" evidence="7">
    <location>
        <begin position="71"/>
        <end position="560"/>
    </location>
</feature>
<dbReference type="Gene3D" id="1.20.1250.20">
    <property type="entry name" value="MFS general substrate transporter like domains"/>
    <property type="match status" value="1"/>
</dbReference>
<dbReference type="Proteomes" id="UP001396898">
    <property type="component" value="Unassembled WGS sequence"/>
</dbReference>